<name>A0ACC2NXZ4_9HYME</name>
<evidence type="ECO:0000313" key="1">
    <source>
        <dbReference type="EMBL" id="KAJ8676088.1"/>
    </source>
</evidence>
<proteinExistence type="predicted"/>
<dbReference type="EMBL" id="CM056742">
    <property type="protein sequence ID" value="KAJ8676088.1"/>
    <property type="molecule type" value="Genomic_DNA"/>
</dbReference>
<organism evidence="1 2">
    <name type="scientific">Eretmocerus hayati</name>
    <dbReference type="NCBI Taxonomy" id="131215"/>
    <lineage>
        <taxon>Eukaryota</taxon>
        <taxon>Metazoa</taxon>
        <taxon>Ecdysozoa</taxon>
        <taxon>Arthropoda</taxon>
        <taxon>Hexapoda</taxon>
        <taxon>Insecta</taxon>
        <taxon>Pterygota</taxon>
        <taxon>Neoptera</taxon>
        <taxon>Endopterygota</taxon>
        <taxon>Hymenoptera</taxon>
        <taxon>Apocrita</taxon>
        <taxon>Proctotrupomorpha</taxon>
        <taxon>Chalcidoidea</taxon>
        <taxon>Aphelinidae</taxon>
        <taxon>Aphelininae</taxon>
        <taxon>Eretmocerus</taxon>
    </lineage>
</organism>
<feature type="non-terminal residue" evidence="1">
    <location>
        <position position="194"/>
    </location>
</feature>
<evidence type="ECO:0000313" key="2">
    <source>
        <dbReference type="Proteomes" id="UP001239111"/>
    </source>
</evidence>
<keyword evidence="2" id="KW-1185">Reference proteome</keyword>
<comment type="caution">
    <text evidence="1">The sequence shown here is derived from an EMBL/GenBank/DDBJ whole genome shotgun (WGS) entry which is preliminary data.</text>
</comment>
<accession>A0ACC2NXZ4</accession>
<reference evidence="1" key="1">
    <citation type="submission" date="2023-04" db="EMBL/GenBank/DDBJ databases">
        <title>A chromosome-level genome assembly of the parasitoid wasp Eretmocerus hayati.</title>
        <authorList>
            <person name="Zhong Y."/>
            <person name="Liu S."/>
            <person name="Liu Y."/>
        </authorList>
    </citation>
    <scope>NUCLEOTIDE SEQUENCE</scope>
    <source>
        <strain evidence="1">ZJU_SS_LIU_2023</strain>
    </source>
</reference>
<sequence length="194" mass="21145">MQVKKSVVVRGSSSLDARSGGSRSTLRDTSNFGDYSAAGEFEIWGEAEHSYRLANGLVEPAGNGHPGPPNAAAVAGLQQQQQQQRGEPGSVSSRAMTASPQHMSREIGGNTGSLRPLMHIAHCELHSPRDAELLRLDQLDSYEQQQHKIGESGTGDRDTYAMMDNYHNSPVPPPLPRRHVSHSLGHLMMQQSHY</sequence>
<dbReference type="Proteomes" id="UP001239111">
    <property type="component" value="Chromosome 2"/>
</dbReference>
<protein>
    <submittedName>
        <fullName evidence="1">Uncharacterized protein</fullName>
    </submittedName>
</protein>
<gene>
    <name evidence="1" type="ORF">QAD02_011874</name>
</gene>